<feature type="coiled-coil region" evidence="7">
    <location>
        <begin position="132"/>
        <end position="159"/>
    </location>
</feature>
<comment type="catalytic activity">
    <reaction evidence="6">
        <text>GTP + H2O = GDP + phosphate + H(+)</text>
        <dbReference type="Rhea" id="RHEA:19669"/>
        <dbReference type="ChEBI" id="CHEBI:15377"/>
        <dbReference type="ChEBI" id="CHEBI:15378"/>
        <dbReference type="ChEBI" id="CHEBI:37565"/>
        <dbReference type="ChEBI" id="CHEBI:43474"/>
        <dbReference type="ChEBI" id="CHEBI:58189"/>
    </reaction>
    <physiologicalReaction direction="left-to-right" evidence="6">
        <dbReference type="Rhea" id="RHEA:19670"/>
    </physiologicalReaction>
</comment>
<dbReference type="GO" id="GO:0005200">
    <property type="term" value="F:structural constituent of cytoskeleton"/>
    <property type="evidence" value="ECO:0007669"/>
    <property type="project" value="InterPro"/>
</dbReference>
<accession>A0AAD1YMQ0</accession>
<protein>
    <recommendedName>
        <fullName evidence="10">Tubulin alpha chain</fullName>
    </recommendedName>
</protein>
<evidence type="ECO:0000256" key="7">
    <source>
        <dbReference type="SAM" id="Coils"/>
    </source>
</evidence>
<reference evidence="8" key="1">
    <citation type="submission" date="2023-05" db="EMBL/GenBank/DDBJ databases">
        <authorList>
            <person name="Huff M."/>
        </authorList>
    </citation>
    <scope>NUCLEOTIDE SEQUENCE</scope>
</reference>
<evidence type="ECO:0000256" key="6">
    <source>
        <dbReference type="ARBA" id="ARBA00049117"/>
    </source>
</evidence>
<keyword evidence="3" id="KW-0547">Nucleotide-binding</keyword>
<dbReference type="GO" id="GO:0005525">
    <property type="term" value="F:GTP binding"/>
    <property type="evidence" value="ECO:0007669"/>
    <property type="project" value="UniProtKB-KW"/>
</dbReference>
<gene>
    <name evidence="8" type="ORF">FPE_LOCUS1369</name>
</gene>
<keyword evidence="4" id="KW-0378">Hydrolase</keyword>
<dbReference type="InterPro" id="IPR008280">
    <property type="entry name" value="Tub_FtsZ_C"/>
</dbReference>
<dbReference type="Proteomes" id="UP000834106">
    <property type="component" value="Chromosome 1"/>
</dbReference>
<dbReference type="Gene3D" id="1.10.287.600">
    <property type="entry name" value="Helix hairpin bin"/>
    <property type="match status" value="1"/>
</dbReference>
<evidence type="ECO:0000256" key="4">
    <source>
        <dbReference type="ARBA" id="ARBA00022801"/>
    </source>
</evidence>
<evidence type="ECO:0000313" key="9">
    <source>
        <dbReference type="Proteomes" id="UP000834106"/>
    </source>
</evidence>
<dbReference type="PRINTS" id="PR01162">
    <property type="entry name" value="ALPHATUBULIN"/>
</dbReference>
<dbReference type="SUPFAM" id="SSF55307">
    <property type="entry name" value="Tubulin C-terminal domain-like"/>
    <property type="match status" value="1"/>
</dbReference>
<dbReference type="InterPro" id="IPR002452">
    <property type="entry name" value="Alpha_tubulin"/>
</dbReference>
<evidence type="ECO:0000313" key="8">
    <source>
        <dbReference type="EMBL" id="CAI9753938.1"/>
    </source>
</evidence>
<comment type="similarity">
    <text evidence="1">Belongs to the tubulin family.</text>
</comment>
<dbReference type="AlphaFoldDB" id="A0AAD1YMQ0"/>
<evidence type="ECO:0000256" key="2">
    <source>
        <dbReference type="ARBA" id="ARBA00022701"/>
    </source>
</evidence>
<keyword evidence="5" id="KW-0342">GTP-binding</keyword>
<name>A0AAD1YMQ0_9LAMI</name>
<proteinExistence type="inferred from homology"/>
<keyword evidence="7" id="KW-0175">Coiled coil</keyword>
<sequence length="164" mass="18107">MNGTRDMDDTRYHIDSLSLGFRKSTKMSADDLRERCSLLPTTSSTMRGGEEAAAATVWKRSVGDGDREGTTVVSAVTGFGGVTMKERVVCIISNSTSIAEVFSRIDHKFDLMYAKCAFVHWYVGEGMEEGEFSEAREDLAALEKDYEGVEVESAEGKDEEGEDY</sequence>
<evidence type="ECO:0008006" key="10">
    <source>
        <dbReference type="Google" id="ProtNLM"/>
    </source>
</evidence>
<dbReference type="EMBL" id="OU503036">
    <property type="protein sequence ID" value="CAI9753938.1"/>
    <property type="molecule type" value="Genomic_DNA"/>
</dbReference>
<evidence type="ECO:0000256" key="5">
    <source>
        <dbReference type="ARBA" id="ARBA00023134"/>
    </source>
</evidence>
<dbReference type="FunFam" id="1.10.287.600:FF:000005">
    <property type="entry name" value="Tubulin alpha chain"/>
    <property type="match status" value="1"/>
</dbReference>
<keyword evidence="9" id="KW-1185">Reference proteome</keyword>
<evidence type="ECO:0000256" key="1">
    <source>
        <dbReference type="ARBA" id="ARBA00009636"/>
    </source>
</evidence>
<organism evidence="8 9">
    <name type="scientific">Fraxinus pennsylvanica</name>
    <dbReference type="NCBI Taxonomy" id="56036"/>
    <lineage>
        <taxon>Eukaryota</taxon>
        <taxon>Viridiplantae</taxon>
        <taxon>Streptophyta</taxon>
        <taxon>Embryophyta</taxon>
        <taxon>Tracheophyta</taxon>
        <taxon>Spermatophyta</taxon>
        <taxon>Magnoliopsida</taxon>
        <taxon>eudicotyledons</taxon>
        <taxon>Gunneridae</taxon>
        <taxon>Pentapetalae</taxon>
        <taxon>asterids</taxon>
        <taxon>lamiids</taxon>
        <taxon>Lamiales</taxon>
        <taxon>Oleaceae</taxon>
        <taxon>Oleeae</taxon>
        <taxon>Fraxinus</taxon>
    </lineage>
</organism>
<dbReference type="GO" id="GO:0007017">
    <property type="term" value="P:microtubule-based process"/>
    <property type="evidence" value="ECO:0007669"/>
    <property type="project" value="InterPro"/>
</dbReference>
<evidence type="ECO:0000256" key="3">
    <source>
        <dbReference type="ARBA" id="ARBA00022741"/>
    </source>
</evidence>
<dbReference type="PANTHER" id="PTHR11588">
    <property type="entry name" value="TUBULIN"/>
    <property type="match status" value="1"/>
</dbReference>
<keyword evidence="2" id="KW-0493">Microtubule</keyword>
<dbReference type="InterPro" id="IPR000217">
    <property type="entry name" value="Tubulin"/>
</dbReference>
<dbReference type="GO" id="GO:0005874">
    <property type="term" value="C:microtubule"/>
    <property type="evidence" value="ECO:0007669"/>
    <property type="project" value="UniProtKB-KW"/>
</dbReference>
<dbReference type="InterPro" id="IPR023123">
    <property type="entry name" value="Tubulin_C"/>
</dbReference>
<dbReference type="GO" id="GO:0016787">
    <property type="term" value="F:hydrolase activity"/>
    <property type="evidence" value="ECO:0007669"/>
    <property type="project" value="UniProtKB-KW"/>
</dbReference>